<accession>A0AA41QQW3</accession>
<protein>
    <submittedName>
        <fullName evidence="1">Uncharacterized protein</fullName>
    </submittedName>
</protein>
<evidence type="ECO:0000313" key="2">
    <source>
        <dbReference type="Proteomes" id="UP001156140"/>
    </source>
</evidence>
<sequence length="66" mass="7657">MMDNVPLTRFRVHFDLLGDAKRTPQTLDIWASNPADARERMLDQAKAQSQRIHIHKTKVIREDAVC</sequence>
<organism evidence="1 2">
    <name type="scientific">Paradevosia shaoguanensis</name>
    <dbReference type="NCBI Taxonomy" id="1335043"/>
    <lineage>
        <taxon>Bacteria</taxon>
        <taxon>Pseudomonadati</taxon>
        <taxon>Pseudomonadota</taxon>
        <taxon>Alphaproteobacteria</taxon>
        <taxon>Hyphomicrobiales</taxon>
        <taxon>Devosiaceae</taxon>
        <taxon>Paradevosia</taxon>
    </lineage>
</organism>
<dbReference type="RefSeq" id="WP_281736761.1">
    <property type="nucleotide sequence ID" value="NZ_JAKETQ010000002.1"/>
</dbReference>
<keyword evidence="2" id="KW-1185">Reference proteome</keyword>
<dbReference type="AlphaFoldDB" id="A0AA41QQW3"/>
<evidence type="ECO:0000313" key="1">
    <source>
        <dbReference type="EMBL" id="MCI0128673.1"/>
    </source>
</evidence>
<gene>
    <name evidence="1" type="ORF">ML536_17720</name>
</gene>
<proteinExistence type="predicted"/>
<dbReference type="EMBL" id="JALAZD010000002">
    <property type="protein sequence ID" value="MCI0128673.1"/>
    <property type="molecule type" value="Genomic_DNA"/>
</dbReference>
<reference evidence="1" key="1">
    <citation type="submission" date="2022-03" db="EMBL/GenBank/DDBJ databases">
        <title>The complete genome sequence of a Methyloterrigena soli.</title>
        <authorList>
            <person name="Zi Z."/>
        </authorList>
    </citation>
    <scope>NUCLEOTIDE SEQUENCE</scope>
    <source>
        <strain evidence="1">M48</strain>
    </source>
</reference>
<dbReference type="Proteomes" id="UP001156140">
    <property type="component" value="Unassembled WGS sequence"/>
</dbReference>
<comment type="caution">
    <text evidence="1">The sequence shown here is derived from an EMBL/GenBank/DDBJ whole genome shotgun (WGS) entry which is preliminary data.</text>
</comment>
<name>A0AA41QQW3_9HYPH</name>